<evidence type="ECO:0000256" key="3">
    <source>
        <dbReference type="ARBA" id="ARBA00022729"/>
    </source>
</evidence>
<dbReference type="SUPFAM" id="SSF48452">
    <property type="entry name" value="TPR-like"/>
    <property type="match status" value="1"/>
</dbReference>
<dbReference type="InterPro" id="IPR012944">
    <property type="entry name" value="SusD_RagB_dom"/>
</dbReference>
<evidence type="ECO:0000256" key="4">
    <source>
        <dbReference type="ARBA" id="ARBA00023136"/>
    </source>
</evidence>
<dbReference type="AlphaFoldDB" id="A0A8J3G9T4"/>
<evidence type="ECO:0000313" key="9">
    <source>
        <dbReference type="Proteomes" id="UP000598271"/>
    </source>
</evidence>
<dbReference type="InterPro" id="IPR033985">
    <property type="entry name" value="SusD-like_N"/>
</dbReference>
<evidence type="ECO:0008006" key="10">
    <source>
        <dbReference type="Google" id="ProtNLM"/>
    </source>
</evidence>
<dbReference type="EMBL" id="BMXF01000001">
    <property type="protein sequence ID" value="GHB65871.1"/>
    <property type="molecule type" value="Genomic_DNA"/>
</dbReference>
<dbReference type="Pfam" id="PF07980">
    <property type="entry name" value="SusD_RagB"/>
    <property type="match status" value="1"/>
</dbReference>
<comment type="caution">
    <text evidence="8">The sequence shown here is derived from an EMBL/GenBank/DDBJ whole genome shotgun (WGS) entry which is preliminary data.</text>
</comment>
<evidence type="ECO:0000256" key="5">
    <source>
        <dbReference type="ARBA" id="ARBA00023237"/>
    </source>
</evidence>
<dbReference type="InterPro" id="IPR011990">
    <property type="entry name" value="TPR-like_helical_dom_sf"/>
</dbReference>
<keyword evidence="5" id="KW-0998">Cell outer membrane</keyword>
<dbReference type="Gene3D" id="1.25.40.390">
    <property type="match status" value="1"/>
</dbReference>
<dbReference type="GO" id="GO:0009279">
    <property type="term" value="C:cell outer membrane"/>
    <property type="evidence" value="ECO:0007669"/>
    <property type="project" value="UniProtKB-SubCell"/>
</dbReference>
<keyword evidence="4" id="KW-0472">Membrane</keyword>
<sequence>MIGAVLGTALGLLAVTSCQDITDLQPADAFSETTAFSTPQRVELSVIGMYNAAQSGTYAGNVVRGYPFGAANVQQSEMRGEDMLNQALFYAITNESTYTPFSANNVWMWNTLFTLVNQCNVTIEGVQKAATDGIITQDVALGYEGEARFLRALAYHELLTHFARPYSDNNGANPGMPIRDFAVVSPATVDKAIATGRSTVAENYAFILADLDFAETNLPATRTGNLRVFRSVKGAAIALKTRVKLHKQDWAGVITEGNKIVSASAPFTSPISGFALLPTAAGPFQNQASAEAVFSIENNEQDNPGVNGALASMMGNLALGGRGLIRVSPISYNLKEWPADDARRALLVKDARSYYTAKFFDYTNRSDNNPIIRYAEVILNLSEAEARASAAPVSPRALALLNAIRGRGLASAVFAAGDFATKVDFVKAILVERRIELLAEGRRWADIHRLAPEAAYGTGGIPAKMAYGNATFATYNFVTPPTLTKTIAAIPYSDHRFLWPFPADEVSRNPTLATQQNPGY</sequence>
<evidence type="ECO:0000259" key="7">
    <source>
        <dbReference type="Pfam" id="PF14322"/>
    </source>
</evidence>
<keyword evidence="3" id="KW-0732">Signal</keyword>
<evidence type="ECO:0000256" key="2">
    <source>
        <dbReference type="ARBA" id="ARBA00006275"/>
    </source>
</evidence>
<evidence type="ECO:0000313" key="8">
    <source>
        <dbReference type="EMBL" id="GHB65871.1"/>
    </source>
</evidence>
<name>A0A8J3G9T4_9BACT</name>
<dbReference type="Pfam" id="PF14322">
    <property type="entry name" value="SusD-like_3"/>
    <property type="match status" value="1"/>
</dbReference>
<feature type="domain" description="RagB/SusD" evidence="6">
    <location>
        <begin position="351"/>
        <end position="520"/>
    </location>
</feature>
<organism evidence="8 9">
    <name type="scientific">Persicitalea jodogahamensis</name>
    <dbReference type="NCBI Taxonomy" id="402147"/>
    <lineage>
        <taxon>Bacteria</taxon>
        <taxon>Pseudomonadati</taxon>
        <taxon>Bacteroidota</taxon>
        <taxon>Cytophagia</taxon>
        <taxon>Cytophagales</taxon>
        <taxon>Spirosomataceae</taxon>
        <taxon>Persicitalea</taxon>
    </lineage>
</organism>
<comment type="subcellular location">
    <subcellularLocation>
        <location evidence="1">Cell outer membrane</location>
    </subcellularLocation>
</comment>
<dbReference type="Proteomes" id="UP000598271">
    <property type="component" value="Unassembled WGS sequence"/>
</dbReference>
<reference evidence="8 9" key="1">
    <citation type="journal article" date="2014" name="Int. J. Syst. Evol. Microbiol.">
        <title>Complete genome sequence of Corynebacterium casei LMG S-19264T (=DSM 44701T), isolated from a smear-ripened cheese.</title>
        <authorList>
            <consortium name="US DOE Joint Genome Institute (JGI-PGF)"/>
            <person name="Walter F."/>
            <person name="Albersmeier A."/>
            <person name="Kalinowski J."/>
            <person name="Ruckert C."/>
        </authorList>
    </citation>
    <scope>NUCLEOTIDE SEQUENCE [LARGE SCALE GENOMIC DNA]</scope>
    <source>
        <strain evidence="8 9">KCTC 12866</strain>
    </source>
</reference>
<evidence type="ECO:0000256" key="1">
    <source>
        <dbReference type="ARBA" id="ARBA00004442"/>
    </source>
</evidence>
<proteinExistence type="inferred from homology"/>
<comment type="similarity">
    <text evidence="2">Belongs to the SusD family.</text>
</comment>
<accession>A0A8J3G9T4</accession>
<feature type="domain" description="SusD-like N-terminal" evidence="7">
    <location>
        <begin position="74"/>
        <end position="245"/>
    </location>
</feature>
<gene>
    <name evidence="8" type="ORF">GCM10007390_19980</name>
</gene>
<keyword evidence="9" id="KW-1185">Reference proteome</keyword>
<evidence type="ECO:0000259" key="6">
    <source>
        <dbReference type="Pfam" id="PF07980"/>
    </source>
</evidence>
<protein>
    <recommendedName>
        <fullName evidence="10">RagB/SusD family nutrient uptake outer membrane protein</fullName>
    </recommendedName>
</protein>